<feature type="domain" description="SAF" evidence="2">
    <location>
        <begin position="37"/>
        <end position="101"/>
    </location>
</feature>
<dbReference type="InterPro" id="IPR017592">
    <property type="entry name" value="Pilus_assmbl_Flp-typ_CpaB"/>
</dbReference>
<sequence length="269" mass="29013">MEKKRIWFAVIIAAAAVLLLFVYMQQKEKQVFGGSGVEVLVAASDIPRETPIQAGNLAIRKVPSGFVHPHAIYPDSRDVILGQPARYTLLKGQPILWSDIGKGEGGFSAALNPGERAMAIAVDEITGIAGSLKPNDRVDVLGTFESGGRTITKVILQNVTVIGVGTKVSSSENKDEAEMNMIGSMLQGAYSSVTVAVTPEEAEMLVLAQERGKLALVLRNPADLDVKENLPEVSLGSILETERRLNAQRKERQVERTEIIKGGVAEQNQ</sequence>
<dbReference type="CDD" id="cd11614">
    <property type="entry name" value="SAF_CpaB_FlgA_like"/>
    <property type="match status" value="1"/>
</dbReference>
<dbReference type="AlphaFoldDB" id="A0A2M7S973"/>
<reference evidence="4" key="1">
    <citation type="submission" date="2017-09" db="EMBL/GenBank/DDBJ databases">
        <title>Depth-based differentiation of microbial function through sediment-hosted aquifers and enrichment of novel symbionts in the deep terrestrial subsurface.</title>
        <authorList>
            <person name="Probst A.J."/>
            <person name="Ladd B."/>
            <person name="Jarett J.K."/>
            <person name="Geller-Mcgrath D.E."/>
            <person name="Sieber C.M.K."/>
            <person name="Emerson J.B."/>
            <person name="Anantharaman K."/>
            <person name="Thomas B.C."/>
            <person name="Malmstrom R."/>
            <person name="Stieglmeier M."/>
            <person name="Klingl A."/>
            <person name="Woyke T."/>
            <person name="Ryan C.M."/>
            <person name="Banfield J.F."/>
        </authorList>
    </citation>
    <scope>NUCLEOTIDE SEQUENCE [LARGE SCALE GENOMIC DNA]</scope>
</reference>
<proteinExistence type="predicted"/>
<organism evidence="3 4">
    <name type="scientific">Candidatus Desantisbacteria bacterium CG_4_10_14_0_8_um_filter_48_22</name>
    <dbReference type="NCBI Taxonomy" id="1974543"/>
    <lineage>
        <taxon>Bacteria</taxon>
        <taxon>Candidatus Desantisiibacteriota</taxon>
    </lineage>
</organism>
<feature type="transmembrane region" description="Helical" evidence="1">
    <location>
        <begin position="6"/>
        <end position="24"/>
    </location>
</feature>
<keyword evidence="1" id="KW-0812">Transmembrane</keyword>
<gene>
    <name evidence="3" type="primary">cpaB</name>
    <name evidence="3" type="ORF">COY52_08155</name>
</gene>
<dbReference type="EMBL" id="PFMR01000212">
    <property type="protein sequence ID" value="PIZ16095.1"/>
    <property type="molecule type" value="Genomic_DNA"/>
</dbReference>
<keyword evidence="1" id="KW-0472">Membrane</keyword>
<evidence type="ECO:0000259" key="2">
    <source>
        <dbReference type="SMART" id="SM00858"/>
    </source>
</evidence>
<evidence type="ECO:0000313" key="3">
    <source>
        <dbReference type="EMBL" id="PIZ16095.1"/>
    </source>
</evidence>
<accession>A0A2M7S973</accession>
<evidence type="ECO:0000256" key="1">
    <source>
        <dbReference type="SAM" id="Phobius"/>
    </source>
</evidence>
<keyword evidence="1" id="KW-1133">Transmembrane helix</keyword>
<name>A0A2M7S973_9BACT</name>
<comment type="caution">
    <text evidence="3">The sequence shown here is derived from an EMBL/GenBank/DDBJ whole genome shotgun (WGS) entry which is preliminary data.</text>
</comment>
<dbReference type="SMART" id="SM00858">
    <property type="entry name" value="SAF"/>
    <property type="match status" value="1"/>
</dbReference>
<dbReference type="Proteomes" id="UP000229307">
    <property type="component" value="Unassembled WGS sequence"/>
</dbReference>
<dbReference type="Pfam" id="PF08666">
    <property type="entry name" value="SAF"/>
    <property type="match status" value="1"/>
</dbReference>
<dbReference type="InterPro" id="IPR013974">
    <property type="entry name" value="SAF"/>
</dbReference>
<protein>
    <submittedName>
        <fullName evidence="3">Flp pilus assembly protein CpaB</fullName>
    </submittedName>
</protein>
<dbReference type="Pfam" id="PF16976">
    <property type="entry name" value="RcpC"/>
    <property type="match status" value="1"/>
</dbReference>
<evidence type="ECO:0000313" key="4">
    <source>
        <dbReference type="Proteomes" id="UP000229307"/>
    </source>
</evidence>
<dbReference type="InterPro" id="IPR031571">
    <property type="entry name" value="RcpC_dom"/>
</dbReference>
<dbReference type="NCBIfam" id="TIGR03177">
    <property type="entry name" value="pilus_cpaB"/>
    <property type="match status" value="1"/>
</dbReference>